<dbReference type="AlphaFoldDB" id="A0A6A7BZR3"/>
<dbReference type="Gene3D" id="3.30.1370.110">
    <property type="match status" value="1"/>
</dbReference>
<dbReference type="Pfam" id="PF26286">
    <property type="entry name" value="UBA_10"/>
    <property type="match status" value="1"/>
</dbReference>
<dbReference type="PANTHER" id="PTHR46535:SF1">
    <property type="entry name" value="NEDD4-BINDING PROTEIN 2"/>
    <property type="match status" value="1"/>
</dbReference>
<feature type="compositionally biased region" description="Basic residues" evidence="1">
    <location>
        <begin position="183"/>
        <end position="195"/>
    </location>
</feature>
<keyword evidence="4" id="KW-1185">Reference proteome</keyword>
<evidence type="ECO:0000256" key="1">
    <source>
        <dbReference type="SAM" id="MobiDB-lite"/>
    </source>
</evidence>
<sequence>MSASLDALQAQYCPPLDPALVLALAYDYNINDPASRRQLCQLLDRLRDEAEQQEASDFDPSGTSNQRDSSSSDTQDTSWDTSTVLSSTITSLDLQSSEGSSVSIIDEIEEQDKTTKLAQMHEIFGDRLSLYSIKYALGKSNWQWVKALEELMNHAYFAEAAGQDRVAAKGIDGFAEDQIVPRTGKKNGKNKKKKKKTDESESPERSLPSPTSPTNKWHLSAQNVEFITSRTNLSTEKVTSAYYAHGASVRKTLIALVSSAVSENRSDSEDEDPVVLVHAMELGTKFPSIPLSQRTALARMTLPSLLSAKELAEIITNANSETIEPIIAQYAPLKFDSPMQDHETIKPCGFIGREQAFAAAREVAFAQVENIRRRARSDKLMKGAVAYYSNLGREFAKLSQAAAIAAVNERAAAQSTPGQVDLHGIDVANAVRIAKEQAEKWWRGLGEERIYGRAARNAGFRIIVGRGIHSKNGKAKIGPAVMKALRAEGWRVEDEHGVLVVSRKGER</sequence>
<proteinExistence type="predicted"/>
<dbReference type="OrthoDB" id="443981at2759"/>
<organism evidence="3 4">
    <name type="scientific">Piedraia hortae CBS 480.64</name>
    <dbReference type="NCBI Taxonomy" id="1314780"/>
    <lineage>
        <taxon>Eukaryota</taxon>
        <taxon>Fungi</taxon>
        <taxon>Dikarya</taxon>
        <taxon>Ascomycota</taxon>
        <taxon>Pezizomycotina</taxon>
        <taxon>Dothideomycetes</taxon>
        <taxon>Dothideomycetidae</taxon>
        <taxon>Capnodiales</taxon>
        <taxon>Piedraiaceae</taxon>
        <taxon>Piedraia</taxon>
    </lineage>
</organism>
<evidence type="ECO:0000313" key="4">
    <source>
        <dbReference type="Proteomes" id="UP000799421"/>
    </source>
</evidence>
<dbReference type="InterPro" id="IPR002625">
    <property type="entry name" value="Smr_dom"/>
</dbReference>
<name>A0A6A7BZR3_9PEZI</name>
<accession>A0A6A7BZR3</accession>
<dbReference type="PANTHER" id="PTHR46535">
    <property type="entry name" value="NEDD4-BINDING PROTEIN 2"/>
    <property type="match status" value="1"/>
</dbReference>
<feature type="compositionally biased region" description="Low complexity" evidence="1">
    <location>
        <begin position="61"/>
        <end position="80"/>
    </location>
</feature>
<feature type="region of interest" description="Disordered" evidence="1">
    <location>
        <begin position="179"/>
        <end position="218"/>
    </location>
</feature>
<dbReference type="SUPFAM" id="SSF160443">
    <property type="entry name" value="SMR domain-like"/>
    <property type="match status" value="1"/>
</dbReference>
<gene>
    <name evidence="3" type="ORF">K470DRAFT_257788</name>
</gene>
<feature type="region of interest" description="Disordered" evidence="1">
    <location>
        <begin position="50"/>
        <end position="80"/>
    </location>
</feature>
<dbReference type="SMART" id="SM00463">
    <property type="entry name" value="SMR"/>
    <property type="match status" value="1"/>
</dbReference>
<protein>
    <recommendedName>
        <fullName evidence="2">Smr domain-containing protein</fullName>
    </recommendedName>
</protein>
<dbReference type="InterPro" id="IPR052772">
    <property type="entry name" value="Endo/PolyKinase_Domain-Protein"/>
</dbReference>
<evidence type="ECO:0000259" key="2">
    <source>
        <dbReference type="PROSITE" id="PS50828"/>
    </source>
</evidence>
<dbReference type="InterPro" id="IPR036063">
    <property type="entry name" value="Smr_dom_sf"/>
</dbReference>
<dbReference type="PROSITE" id="PS50828">
    <property type="entry name" value="SMR"/>
    <property type="match status" value="1"/>
</dbReference>
<evidence type="ECO:0000313" key="3">
    <source>
        <dbReference type="EMBL" id="KAF2860552.1"/>
    </source>
</evidence>
<dbReference type="GO" id="GO:0004519">
    <property type="term" value="F:endonuclease activity"/>
    <property type="evidence" value="ECO:0007669"/>
    <property type="project" value="TreeGrafter"/>
</dbReference>
<dbReference type="Proteomes" id="UP000799421">
    <property type="component" value="Unassembled WGS sequence"/>
</dbReference>
<dbReference type="EMBL" id="MU005980">
    <property type="protein sequence ID" value="KAF2860552.1"/>
    <property type="molecule type" value="Genomic_DNA"/>
</dbReference>
<reference evidence="3" key="1">
    <citation type="journal article" date="2020" name="Stud. Mycol.">
        <title>101 Dothideomycetes genomes: a test case for predicting lifestyles and emergence of pathogens.</title>
        <authorList>
            <person name="Haridas S."/>
            <person name="Albert R."/>
            <person name="Binder M."/>
            <person name="Bloem J."/>
            <person name="Labutti K."/>
            <person name="Salamov A."/>
            <person name="Andreopoulos B."/>
            <person name="Baker S."/>
            <person name="Barry K."/>
            <person name="Bills G."/>
            <person name="Bluhm B."/>
            <person name="Cannon C."/>
            <person name="Castanera R."/>
            <person name="Culley D."/>
            <person name="Daum C."/>
            <person name="Ezra D."/>
            <person name="Gonzalez J."/>
            <person name="Henrissat B."/>
            <person name="Kuo A."/>
            <person name="Liang C."/>
            <person name="Lipzen A."/>
            <person name="Lutzoni F."/>
            <person name="Magnuson J."/>
            <person name="Mondo S."/>
            <person name="Nolan M."/>
            <person name="Ohm R."/>
            <person name="Pangilinan J."/>
            <person name="Park H.-J."/>
            <person name="Ramirez L."/>
            <person name="Alfaro M."/>
            <person name="Sun H."/>
            <person name="Tritt A."/>
            <person name="Yoshinaga Y."/>
            <person name="Zwiers L.-H."/>
            <person name="Turgeon B."/>
            <person name="Goodwin S."/>
            <person name="Spatafora J."/>
            <person name="Crous P."/>
            <person name="Grigoriev I."/>
        </authorList>
    </citation>
    <scope>NUCLEOTIDE SEQUENCE</scope>
    <source>
        <strain evidence="3">CBS 480.64</strain>
    </source>
</reference>
<dbReference type="GO" id="GO:0005634">
    <property type="term" value="C:nucleus"/>
    <property type="evidence" value="ECO:0007669"/>
    <property type="project" value="TreeGrafter"/>
</dbReference>
<feature type="domain" description="Smr" evidence="2">
    <location>
        <begin position="420"/>
        <end position="504"/>
    </location>
</feature>
<dbReference type="InterPro" id="IPR058864">
    <property type="entry name" value="UBA_10"/>
</dbReference>